<accession>A0A9W8IYF0</accession>
<comment type="caution">
    <text evidence="2">The sequence shown here is derived from an EMBL/GenBank/DDBJ whole genome shotgun (WGS) entry which is preliminary data.</text>
</comment>
<evidence type="ECO:0000313" key="2">
    <source>
        <dbReference type="EMBL" id="KAJ2923009.1"/>
    </source>
</evidence>
<sequence length="207" mass="22871">MTACTDNNGADQNRPPVPTSPGATDADRVDPSLTKEKKTAIAPSVVLPALKEKQQPLVDAEAKPTVVPCDKKLDKPCCDAAEGDKSDSAPKESVETPKPESDDSAKAAAMIEDMLKRQRRRIAEDLEKLSVSRCLTPFDLDMRIQTGIATEERIREFLERSPAFNMDKRLWAGFANRRELEEGVDLDDIVIKIFEAVMEDWGLNAAM</sequence>
<dbReference type="AlphaFoldDB" id="A0A9W8IYF0"/>
<feature type="compositionally biased region" description="Polar residues" evidence="1">
    <location>
        <begin position="1"/>
        <end position="11"/>
    </location>
</feature>
<feature type="region of interest" description="Disordered" evidence="1">
    <location>
        <begin position="1"/>
        <end position="106"/>
    </location>
</feature>
<proteinExistence type="predicted"/>
<dbReference type="Proteomes" id="UP001140091">
    <property type="component" value="Unassembled WGS sequence"/>
</dbReference>
<feature type="non-terminal residue" evidence="2">
    <location>
        <position position="1"/>
    </location>
</feature>
<feature type="compositionally biased region" description="Basic and acidic residues" evidence="1">
    <location>
        <begin position="25"/>
        <end position="39"/>
    </location>
</feature>
<feature type="compositionally biased region" description="Basic and acidic residues" evidence="1">
    <location>
        <begin position="69"/>
        <end position="105"/>
    </location>
</feature>
<evidence type="ECO:0000256" key="1">
    <source>
        <dbReference type="SAM" id="MobiDB-lite"/>
    </source>
</evidence>
<name>A0A9W8IYF0_9AGAR</name>
<gene>
    <name evidence="2" type="ORF">H1R20_g14085</name>
</gene>
<evidence type="ECO:0000313" key="3">
    <source>
        <dbReference type="Proteomes" id="UP001140091"/>
    </source>
</evidence>
<dbReference type="EMBL" id="JANBPK010001458">
    <property type="protein sequence ID" value="KAJ2923009.1"/>
    <property type="molecule type" value="Genomic_DNA"/>
</dbReference>
<protein>
    <submittedName>
        <fullName evidence="2">Uncharacterized protein</fullName>
    </submittedName>
</protein>
<reference evidence="2" key="1">
    <citation type="submission" date="2022-06" db="EMBL/GenBank/DDBJ databases">
        <title>Genome Sequence of Candolleomyces eurysporus.</title>
        <authorList>
            <person name="Buettner E."/>
        </authorList>
    </citation>
    <scope>NUCLEOTIDE SEQUENCE</scope>
    <source>
        <strain evidence="2">VTCC 930004</strain>
    </source>
</reference>
<organism evidence="2 3">
    <name type="scientific">Candolleomyces eurysporus</name>
    <dbReference type="NCBI Taxonomy" id="2828524"/>
    <lineage>
        <taxon>Eukaryota</taxon>
        <taxon>Fungi</taxon>
        <taxon>Dikarya</taxon>
        <taxon>Basidiomycota</taxon>
        <taxon>Agaricomycotina</taxon>
        <taxon>Agaricomycetes</taxon>
        <taxon>Agaricomycetidae</taxon>
        <taxon>Agaricales</taxon>
        <taxon>Agaricineae</taxon>
        <taxon>Psathyrellaceae</taxon>
        <taxon>Candolleomyces</taxon>
    </lineage>
</organism>
<keyword evidence="3" id="KW-1185">Reference proteome</keyword>